<protein>
    <submittedName>
        <fullName evidence="2">Uncharacterized protein</fullName>
    </submittedName>
</protein>
<dbReference type="RefSeq" id="WP_163060262.1">
    <property type="nucleotide sequence ID" value="NZ_JAAGLI010000732.1"/>
</dbReference>
<name>A0A6L9QL67_9ACTN</name>
<gene>
    <name evidence="2" type="ORF">G3I70_27110</name>
</gene>
<evidence type="ECO:0000313" key="3">
    <source>
        <dbReference type="Proteomes" id="UP000475532"/>
    </source>
</evidence>
<accession>A0A6L9QL67</accession>
<feature type="region of interest" description="Disordered" evidence="1">
    <location>
        <begin position="87"/>
        <end position="113"/>
    </location>
</feature>
<dbReference type="Proteomes" id="UP000475532">
    <property type="component" value="Unassembled WGS sequence"/>
</dbReference>
<proteinExistence type="predicted"/>
<sequence>MTLPAKVRQLEHQPVLVLAVLEAQVVVVPVGVQVDEGVALRHRRGDDGADEQIVDLARVELLGEPLPAAVDEAAEDLVEVLAHGHLSSCRSGDGRWDSPAAEPVSSDSDRIDP</sequence>
<organism evidence="2 3">
    <name type="scientific">Actinomadura bangladeshensis</name>
    <dbReference type="NCBI Taxonomy" id="453573"/>
    <lineage>
        <taxon>Bacteria</taxon>
        <taxon>Bacillati</taxon>
        <taxon>Actinomycetota</taxon>
        <taxon>Actinomycetes</taxon>
        <taxon>Streptosporangiales</taxon>
        <taxon>Thermomonosporaceae</taxon>
        <taxon>Actinomadura</taxon>
    </lineage>
</organism>
<dbReference type="AlphaFoldDB" id="A0A6L9QL67"/>
<reference evidence="2 3" key="1">
    <citation type="submission" date="2020-01" db="EMBL/GenBank/DDBJ databases">
        <title>Insect and environment-associated Actinomycetes.</title>
        <authorList>
            <person name="Currrie C."/>
            <person name="Chevrette M."/>
            <person name="Carlson C."/>
            <person name="Stubbendieck R."/>
            <person name="Wendt-Pienkowski E."/>
        </authorList>
    </citation>
    <scope>NUCLEOTIDE SEQUENCE [LARGE SCALE GENOMIC DNA]</scope>
    <source>
        <strain evidence="2 3">SID10258</strain>
    </source>
</reference>
<evidence type="ECO:0000256" key="1">
    <source>
        <dbReference type="SAM" id="MobiDB-lite"/>
    </source>
</evidence>
<evidence type="ECO:0000313" key="2">
    <source>
        <dbReference type="EMBL" id="NEA26137.1"/>
    </source>
</evidence>
<dbReference type="EMBL" id="JAAGLI010000732">
    <property type="protein sequence ID" value="NEA26137.1"/>
    <property type="molecule type" value="Genomic_DNA"/>
</dbReference>
<comment type="caution">
    <text evidence="2">The sequence shown here is derived from an EMBL/GenBank/DDBJ whole genome shotgun (WGS) entry which is preliminary data.</text>
</comment>